<evidence type="ECO:0000256" key="5">
    <source>
        <dbReference type="ARBA" id="ARBA00023136"/>
    </source>
</evidence>
<evidence type="ECO:0000256" key="6">
    <source>
        <dbReference type="SAM" id="MobiDB-lite"/>
    </source>
</evidence>
<dbReference type="SUPFAM" id="SSF103473">
    <property type="entry name" value="MFS general substrate transporter"/>
    <property type="match status" value="1"/>
</dbReference>
<dbReference type="OrthoDB" id="6414167at2759"/>
<evidence type="ECO:0000256" key="1">
    <source>
        <dbReference type="ARBA" id="ARBA00004141"/>
    </source>
</evidence>
<feature type="transmembrane region" description="Helical" evidence="7">
    <location>
        <begin position="370"/>
        <end position="390"/>
    </location>
</feature>
<organism evidence="9 10">
    <name type="scientific">Pseudolycoriella hygida</name>
    <dbReference type="NCBI Taxonomy" id="35572"/>
    <lineage>
        <taxon>Eukaryota</taxon>
        <taxon>Metazoa</taxon>
        <taxon>Ecdysozoa</taxon>
        <taxon>Arthropoda</taxon>
        <taxon>Hexapoda</taxon>
        <taxon>Insecta</taxon>
        <taxon>Pterygota</taxon>
        <taxon>Neoptera</taxon>
        <taxon>Endopterygota</taxon>
        <taxon>Diptera</taxon>
        <taxon>Nematocera</taxon>
        <taxon>Sciaroidea</taxon>
        <taxon>Sciaridae</taxon>
        <taxon>Pseudolycoriella</taxon>
    </lineage>
</organism>
<dbReference type="Pfam" id="PF12832">
    <property type="entry name" value="MFS_1_like"/>
    <property type="match status" value="1"/>
</dbReference>
<feature type="transmembrane region" description="Helical" evidence="7">
    <location>
        <begin position="339"/>
        <end position="358"/>
    </location>
</feature>
<dbReference type="InterPro" id="IPR051717">
    <property type="entry name" value="MFS_MFSD6"/>
</dbReference>
<feature type="transmembrane region" description="Helical" evidence="7">
    <location>
        <begin position="48"/>
        <end position="67"/>
    </location>
</feature>
<feature type="transmembrane region" description="Helical" evidence="7">
    <location>
        <begin position="512"/>
        <end position="531"/>
    </location>
</feature>
<evidence type="ECO:0000256" key="7">
    <source>
        <dbReference type="SAM" id="Phobius"/>
    </source>
</evidence>
<feature type="transmembrane region" description="Helical" evidence="7">
    <location>
        <begin position="15"/>
        <end position="36"/>
    </location>
</feature>
<reference evidence="9" key="1">
    <citation type="submission" date="2022-07" db="EMBL/GenBank/DDBJ databases">
        <authorList>
            <person name="Trinca V."/>
            <person name="Uliana J.V.C."/>
            <person name="Torres T.T."/>
            <person name="Ward R.J."/>
            <person name="Monesi N."/>
        </authorList>
    </citation>
    <scope>NUCLEOTIDE SEQUENCE</scope>
    <source>
        <strain evidence="9">HSMRA1968</strain>
        <tissue evidence="9">Whole embryos</tissue>
    </source>
</reference>
<comment type="caution">
    <text evidence="9">The sequence shown here is derived from an EMBL/GenBank/DDBJ whole genome shotgun (WGS) entry which is preliminary data.</text>
</comment>
<evidence type="ECO:0000256" key="4">
    <source>
        <dbReference type="ARBA" id="ARBA00022989"/>
    </source>
</evidence>
<protein>
    <recommendedName>
        <fullName evidence="8">Major facilitator superfamily associated domain-containing protein</fullName>
    </recommendedName>
</protein>
<dbReference type="InterPro" id="IPR024989">
    <property type="entry name" value="MFS_assoc_dom"/>
</dbReference>
<evidence type="ECO:0000256" key="2">
    <source>
        <dbReference type="ARBA" id="ARBA00005241"/>
    </source>
</evidence>
<feature type="transmembrane region" description="Helical" evidence="7">
    <location>
        <begin position="79"/>
        <end position="101"/>
    </location>
</feature>
<name>A0A9Q0NBB9_9DIPT</name>
<dbReference type="AlphaFoldDB" id="A0A9Q0NBB9"/>
<feature type="transmembrane region" description="Helical" evidence="7">
    <location>
        <begin position="451"/>
        <end position="468"/>
    </location>
</feature>
<dbReference type="PANTHER" id="PTHR16172:SF27">
    <property type="entry name" value="FI19426P1"/>
    <property type="match status" value="1"/>
</dbReference>
<dbReference type="GO" id="GO:0016020">
    <property type="term" value="C:membrane"/>
    <property type="evidence" value="ECO:0007669"/>
    <property type="project" value="UniProtKB-SubCell"/>
</dbReference>
<accession>A0A9Q0NBB9</accession>
<feature type="transmembrane region" description="Helical" evidence="7">
    <location>
        <begin position="543"/>
        <end position="564"/>
    </location>
</feature>
<evidence type="ECO:0000256" key="3">
    <source>
        <dbReference type="ARBA" id="ARBA00022692"/>
    </source>
</evidence>
<dbReference type="InterPro" id="IPR036259">
    <property type="entry name" value="MFS_trans_sf"/>
</dbReference>
<dbReference type="PANTHER" id="PTHR16172">
    <property type="entry name" value="MAJOR FACILITATOR SUPERFAMILY DOMAIN-CONTAINING PROTEIN 6-LIKE"/>
    <property type="match status" value="1"/>
</dbReference>
<proteinExistence type="inferred from homology"/>
<sequence>MGTLDKTESLVSLKLVLFLFYGGLGALYSTLSPHMLHIGLNYEESRLILILAPLVSIIGPLIAGPLADRIASRTLSGKYLRILAMLAMIAAAILYSLLLLVPELVRSEARRPLVSFGCDADGAIIFQERCTEEKTCFHWKDEKMGSLILTNCTYTCQNPTQFKNLYNPWTKGSPVPPTETSKERSDDYEEYVDTQQNEYAQSNERGKRAIEQVYVEPPHLCTKTVNEKGQDVIEQCHVYTEDSEALKVQATLRSATNQENDTHNAEWCNYPLDGWKCNIPKEQEKFMKLYTNTSKCKPMIECEVVDPYDSPGSVLADSQCIKIIGDVDTTLTSYFVIRLLAEIFPTAAVTLLNAAIIIATRETSTGRGDVGRQLAFGSLGWATFPLIIGVCDIQGKLVVPVVIFAVSMILAVIILIVAQNMPVSPPEWWWHTKSGMLAIPMSAIRKYGPEIAAITLVAVLLGIFWSIIDSYQMWYVLNQHWKHGHSVLKYSLTVVGLPAILLLWNSERLVDYCGHSNILMAAFTLYVIRYYGLALVEDPFYTLFFNALEPITLSISWVTLMLYMRHLMPRRLTTTGQAIPVIAFFGVGKSLGALIGYVDADDVAESFKILFIWCSIAAAIVAASYFLLYHCLLAPRCAARPQPPPSQSELQCHANGGQNGNSNGNYSPLRVYHNGLSRKGQFKY</sequence>
<comment type="subcellular location">
    <subcellularLocation>
        <location evidence="1">Membrane</location>
        <topology evidence="1">Multi-pass membrane protein</topology>
    </subcellularLocation>
</comment>
<evidence type="ECO:0000313" key="9">
    <source>
        <dbReference type="EMBL" id="KAJ6646264.1"/>
    </source>
</evidence>
<keyword evidence="10" id="KW-1185">Reference proteome</keyword>
<feature type="transmembrane region" description="Helical" evidence="7">
    <location>
        <begin position="610"/>
        <end position="632"/>
    </location>
</feature>
<keyword evidence="3 7" id="KW-0812">Transmembrane</keyword>
<feature type="transmembrane region" description="Helical" evidence="7">
    <location>
        <begin position="576"/>
        <end position="598"/>
    </location>
</feature>
<keyword evidence="5 7" id="KW-0472">Membrane</keyword>
<dbReference type="EMBL" id="WJQU01000001">
    <property type="protein sequence ID" value="KAJ6646264.1"/>
    <property type="molecule type" value="Genomic_DNA"/>
</dbReference>
<evidence type="ECO:0000313" key="10">
    <source>
        <dbReference type="Proteomes" id="UP001151699"/>
    </source>
</evidence>
<evidence type="ECO:0000259" key="8">
    <source>
        <dbReference type="Pfam" id="PF12832"/>
    </source>
</evidence>
<gene>
    <name evidence="9" type="ORF">Bhyg_01475</name>
</gene>
<comment type="similarity">
    <text evidence="2">Belongs to the major facilitator superfamily. MFSD6 family.</text>
</comment>
<feature type="region of interest" description="Disordered" evidence="6">
    <location>
        <begin position="648"/>
        <end position="667"/>
    </location>
</feature>
<dbReference type="Proteomes" id="UP001151699">
    <property type="component" value="Chromosome A"/>
</dbReference>
<feature type="transmembrane region" description="Helical" evidence="7">
    <location>
        <begin position="397"/>
        <end position="416"/>
    </location>
</feature>
<dbReference type="Gene3D" id="1.20.1250.20">
    <property type="entry name" value="MFS general substrate transporter like domains"/>
    <property type="match status" value="2"/>
</dbReference>
<feature type="domain" description="Major facilitator superfamily associated" evidence="8">
    <location>
        <begin position="11"/>
        <end position="607"/>
    </location>
</feature>
<keyword evidence="4 7" id="KW-1133">Transmembrane helix</keyword>